<dbReference type="AlphaFoldDB" id="A0A5M6D2W1"/>
<evidence type="ECO:0000313" key="3">
    <source>
        <dbReference type="Proteomes" id="UP000324479"/>
    </source>
</evidence>
<keyword evidence="3" id="KW-1185">Reference proteome</keyword>
<reference evidence="2 3" key="1">
    <citation type="submission" date="2019-08" db="EMBL/GenBank/DDBJ databases">
        <authorList>
            <person name="Dhanesh K."/>
            <person name="Kumar G."/>
            <person name="Sasikala C."/>
            <person name="Venkata Ramana C."/>
        </authorList>
    </citation>
    <scope>NUCLEOTIDE SEQUENCE [LARGE SCALE GENOMIC DNA]</scope>
    <source>
        <strain evidence="2 3">JC645</strain>
    </source>
</reference>
<sequence length="378" mass="42899">MADWKFGSALKYGAHAIEKRIDSVKRVTKRKFNLLDPICIMPYDGYGNQDRWYLRGRVLEELGIPEPSEDASWWQNARSMTRRFTSAEIPYVRVRATVDDQSWEVQTDEEGYFHFELQPNRFRVDKLWHPVHLEVLDQVVKGQGAVNATGEIAVAPPRAEYGVISDIDDTVLHSRATDLFRLVRLTMLHNSRTRVVLPGVPAFYQSLRRGASGNAANPFFYVSSSAWNLYDAMQDFLSYHELPRGPILLRDLGIDKTKFIKTGHRHKLDKICQILETIDSLPFVLIGDAGQKDPQLYTEVVKRFPGRVKAIYIRQVSWKDRRSTIESLAEEMKQASPDVELRLIEDTAAAAEHAAQLKLIDPASVGEVAEACAAAQES</sequence>
<feature type="domain" description="Phosphatidate phosphatase APP1 catalytic" evidence="1">
    <location>
        <begin position="161"/>
        <end position="315"/>
    </location>
</feature>
<dbReference type="PANTHER" id="PTHR28208">
    <property type="entry name" value="PHOSPHATIDATE PHOSPHATASE APP1"/>
    <property type="match status" value="1"/>
</dbReference>
<dbReference type="GO" id="GO:0008195">
    <property type="term" value="F:phosphatidate phosphatase activity"/>
    <property type="evidence" value="ECO:0007669"/>
    <property type="project" value="InterPro"/>
</dbReference>
<dbReference type="PANTHER" id="PTHR28208:SF3">
    <property type="entry name" value="PHOSPHATIDATE PHOSPHATASE APP1"/>
    <property type="match status" value="1"/>
</dbReference>
<accession>A0A5M6D2W1</accession>
<comment type="caution">
    <text evidence="2">The sequence shown here is derived from an EMBL/GenBank/DDBJ whole genome shotgun (WGS) entry which is preliminary data.</text>
</comment>
<dbReference type="InterPro" id="IPR052935">
    <property type="entry name" value="Mg2+_PAP"/>
</dbReference>
<protein>
    <submittedName>
        <fullName evidence="2">DUF2183 domain-containing protein</fullName>
    </submittedName>
</protein>
<evidence type="ECO:0000313" key="2">
    <source>
        <dbReference type="EMBL" id="KAA5541834.1"/>
    </source>
</evidence>
<dbReference type="Pfam" id="PF09949">
    <property type="entry name" value="APP1_cat"/>
    <property type="match status" value="1"/>
</dbReference>
<organism evidence="2 3">
    <name type="scientific">Roseiconus nitratireducens</name>
    <dbReference type="NCBI Taxonomy" id="2605748"/>
    <lineage>
        <taxon>Bacteria</taxon>
        <taxon>Pseudomonadati</taxon>
        <taxon>Planctomycetota</taxon>
        <taxon>Planctomycetia</taxon>
        <taxon>Pirellulales</taxon>
        <taxon>Pirellulaceae</taxon>
        <taxon>Roseiconus</taxon>
    </lineage>
</organism>
<name>A0A5M6D2W1_9BACT</name>
<dbReference type="InterPro" id="IPR019236">
    <property type="entry name" value="APP1_cat"/>
</dbReference>
<gene>
    <name evidence="2" type="ORF">FYK55_16640</name>
</gene>
<proteinExistence type="predicted"/>
<dbReference type="Proteomes" id="UP000324479">
    <property type="component" value="Unassembled WGS sequence"/>
</dbReference>
<evidence type="ECO:0000259" key="1">
    <source>
        <dbReference type="Pfam" id="PF09949"/>
    </source>
</evidence>
<dbReference type="EMBL" id="VWOX01000009">
    <property type="protein sequence ID" value="KAA5541834.1"/>
    <property type="molecule type" value="Genomic_DNA"/>
</dbReference>
<dbReference type="RefSeq" id="WP_150077568.1">
    <property type="nucleotide sequence ID" value="NZ_VWOX01000009.1"/>
</dbReference>